<keyword evidence="7" id="KW-0406">Ion transport</keyword>
<evidence type="ECO:0000256" key="11">
    <source>
        <dbReference type="SAM" id="Phobius"/>
    </source>
</evidence>
<keyword evidence="11" id="KW-1133">Transmembrane helix</keyword>
<keyword evidence="2" id="KW-0813">Transport</keyword>
<feature type="transmembrane region" description="Helical" evidence="11">
    <location>
        <begin position="480"/>
        <end position="500"/>
    </location>
</feature>
<dbReference type="OrthoDB" id="533508at2759"/>
<evidence type="ECO:0000256" key="3">
    <source>
        <dbReference type="ARBA" id="ARBA00022475"/>
    </source>
</evidence>
<dbReference type="AlphaFoldDB" id="L1ILL8"/>
<dbReference type="GO" id="GO:0005262">
    <property type="term" value="F:calcium channel activity"/>
    <property type="evidence" value="ECO:0007669"/>
    <property type="project" value="TreeGrafter"/>
</dbReference>
<evidence type="ECO:0000313" key="13">
    <source>
        <dbReference type="EnsemblProtists" id="EKX36695"/>
    </source>
</evidence>
<dbReference type="eggNOG" id="KOG3676">
    <property type="taxonomic scope" value="Eukaryota"/>
</dbReference>
<keyword evidence="3" id="KW-1003">Cell membrane</keyword>
<dbReference type="GeneID" id="17293409"/>
<dbReference type="InterPro" id="IPR036770">
    <property type="entry name" value="Ankyrin_rpt-contain_sf"/>
</dbReference>
<organism evidence="12">
    <name type="scientific">Guillardia theta (strain CCMP2712)</name>
    <name type="common">Cryptophyte</name>
    <dbReference type="NCBI Taxonomy" id="905079"/>
    <lineage>
        <taxon>Eukaryota</taxon>
        <taxon>Cryptophyceae</taxon>
        <taxon>Pyrenomonadales</taxon>
        <taxon>Geminigeraceae</taxon>
        <taxon>Guillardia</taxon>
    </lineage>
</organism>
<dbReference type="Pfam" id="PF12796">
    <property type="entry name" value="Ank_2"/>
    <property type="match status" value="1"/>
</dbReference>
<evidence type="ECO:0000256" key="2">
    <source>
        <dbReference type="ARBA" id="ARBA00022448"/>
    </source>
</evidence>
<accession>L1ILL8</accession>
<dbReference type="SUPFAM" id="SSF48403">
    <property type="entry name" value="Ankyrin repeat"/>
    <property type="match status" value="1"/>
</dbReference>
<dbReference type="KEGG" id="gtt:GUITHDRAFT_145554"/>
<feature type="transmembrane region" description="Helical" evidence="11">
    <location>
        <begin position="590"/>
        <end position="611"/>
    </location>
</feature>
<sequence>MGEHPVHLVFLLAYGHPNQRRIMDQAFNFDELTALLECCYEHDGPRGQPQDLGIYTGESILHICIANNDCKSIDGILKKAGDKLEILLGLKATGLFFQPLVMRKKAQITTFQRWMLGILGIDRSHEDYGCDAIVNIHSYSQSFAYFGEFPLSFAASQGNVEICNKIFARLSNDVQWRVLTQVDSSGNNALHIAVLHGHEDMIDFLLKKEHELKEAEKEKEKQEKLNSTNTGREVGVAEIGQNHDQQGYTPFTLAVRHGQVRTYQYIVDQHMKKTEWRFGAKRYTKVSCEQLDNYGVKNSSDDKEVSSLHQHDKWKSVFEIIVNFELAEFCDDHVFEELLTNKWKSCRHIFFFFVLLPYIIYLALFCYLLHLRTSAFRSNFFPLSGAPIGDVSSIPDAQTRIVSIILVFFSVCLLVYGLSSRRLDSLLLRGAKPKERKLLQCLSQLLQKNMLSLLCILTATTVLTSFGLQEVGNYKVELSFLSLAALFSFLTLLYVAIPYHPVGKLVMIMEDIMFQDVLICLIVYLIFMFGFTAAIYLMFQNSSSWQLRYSTDFDYTRNPLATAWALVWNSLGDAYMYFHVLALHSQDRNLAVTLEVIWVILSRILIMNLLIAMMNSRYKRDCEGKNRRWVFHRARMMLMYERWRVASPRLFPGHKDRKDKFLYRLEEIPRESRDVFKCVHDAAKSISSESRHAG</sequence>
<evidence type="ECO:0000313" key="14">
    <source>
        <dbReference type="Proteomes" id="UP000011087"/>
    </source>
</evidence>
<evidence type="ECO:0000256" key="8">
    <source>
        <dbReference type="ARBA" id="ARBA00023303"/>
    </source>
</evidence>
<keyword evidence="14" id="KW-1185">Reference proteome</keyword>
<protein>
    <submittedName>
        <fullName evidence="12 13">Uncharacterized protein</fullName>
    </submittedName>
</protein>
<dbReference type="EMBL" id="JH993069">
    <property type="protein sequence ID" value="EKX36695.1"/>
    <property type="molecule type" value="Genomic_DNA"/>
</dbReference>
<dbReference type="SMART" id="SM00248">
    <property type="entry name" value="ANK"/>
    <property type="match status" value="4"/>
</dbReference>
<keyword evidence="5" id="KW-0677">Repeat</keyword>
<feature type="transmembrane region" description="Helical" evidence="11">
    <location>
        <begin position="401"/>
        <end position="419"/>
    </location>
</feature>
<dbReference type="EnsemblProtists" id="EKX36695">
    <property type="protein sequence ID" value="EKX36695"/>
    <property type="gene ID" value="GUITHDRAFT_145554"/>
</dbReference>
<reference evidence="14" key="2">
    <citation type="submission" date="2012-11" db="EMBL/GenBank/DDBJ databases">
        <authorList>
            <person name="Kuo A."/>
            <person name="Curtis B.A."/>
            <person name="Tanifuji G."/>
            <person name="Burki F."/>
            <person name="Gruber A."/>
            <person name="Irimia M."/>
            <person name="Maruyama S."/>
            <person name="Arias M.C."/>
            <person name="Ball S.G."/>
            <person name="Gile G.H."/>
            <person name="Hirakawa Y."/>
            <person name="Hopkins J.F."/>
            <person name="Rensing S.A."/>
            <person name="Schmutz J."/>
            <person name="Symeonidi A."/>
            <person name="Elias M."/>
            <person name="Eveleigh R.J."/>
            <person name="Herman E.K."/>
            <person name="Klute M.J."/>
            <person name="Nakayama T."/>
            <person name="Obornik M."/>
            <person name="Reyes-Prieto A."/>
            <person name="Armbrust E.V."/>
            <person name="Aves S.J."/>
            <person name="Beiko R.G."/>
            <person name="Coutinho P."/>
            <person name="Dacks J.B."/>
            <person name="Durnford D.G."/>
            <person name="Fast N.M."/>
            <person name="Green B.R."/>
            <person name="Grisdale C."/>
            <person name="Hempe F."/>
            <person name="Henrissat B."/>
            <person name="Hoppner M.P."/>
            <person name="Ishida K.-I."/>
            <person name="Kim E."/>
            <person name="Koreny L."/>
            <person name="Kroth P.G."/>
            <person name="Liu Y."/>
            <person name="Malik S.-B."/>
            <person name="Maier U.G."/>
            <person name="McRose D."/>
            <person name="Mock T."/>
            <person name="Neilson J.A."/>
            <person name="Onodera N.T."/>
            <person name="Poole A.M."/>
            <person name="Pritham E.J."/>
            <person name="Richards T.A."/>
            <person name="Rocap G."/>
            <person name="Roy S.W."/>
            <person name="Sarai C."/>
            <person name="Schaack S."/>
            <person name="Shirato S."/>
            <person name="Slamovits C.H."/>
            <person name="Spencer D.F."/>
            <person name="Suzuki S."/>
            <person name="Worden A.Z."/>
            <person name="Zauner S."/>
            <person name="Barry K."/>
            <person name="Bell C."/>
            <person name="Bharti A.K."/>
            <person name="Crow J.A."/>
            <person name="Grimwood J."/>
            <person name="Kramer R."/>
            <person name="Lindquist E."/>
            <person name="Lucas S."/>
            <person name="Salamov A."/>
            <person name="McFadden G.I."/>
            <person name="Lane C.E."/>
            <person name="Keeling P.J."/>
            <person name="Gray M.W."/>
            <person name="Grigoriev I.V."/>
            <person name="Archibald J.M."/>
        </authorList>
    </citation>
    <scope>NUCLEOTIDE SEQUENCE</scope>
    <source>
        <strain evidence="14">CCMP2712</strain>
    </source>
</reference>
<dbReference type="OMA" id="LCLWNKF"/>
<dbReference type="GO" id="GO:0005886">
    <property type="term" value="C:plasma membrane"/>
    <property type="evidence" value="ECO:0007669"/>
    <property type="project" value="UniProtKB-SubCell"/>
</dbReference>
<dbReference type="RefSeq" id="XP_005823675.1">
    <property type="nucleotide sequence ID" value="XM_005823618.1"/>
</dbReference>
<feature type="coiled-coil region" evidence="10">
    <location>
        <begin position="202"/>
        <end position="232"/>
    </location>
</feature>
<evidence type="ECO:0000256" key="10">
    <source>
        <dbReference type="SAM" id="Coils"/>
    </source>
</evidence>
<dbReference type="PANTHER" id="PTHR10582">
    <property type="entry name" value="TRANSIENT RECEPTOR POTENTIAL ION CHANNEL PROTEIN"/>
    <property type="match status" value="1"/>
</dbReference>
<dbReference type="PROSITE" id="PS50088">
    <property type="entry name" value="ANK_REPEAT"/>
    <property type="match status" value="1"/>
</dbReference>
<dbReference type="HOGENOM" id="CLU_397143_0_0_1"/>
<dbReference type="PaxDb" id="55529-EKX36695"/>
<evidence type="ECO:0000313" key="12">
    <source>
        <dbReference type="EMBL" id="EKX36695.1"/>
    </source>
</evidence>
<evidence type="ECO:0000256" key="1">
    <source>
        <dbReference type="ARBA" id="ARBA00004651"/>
    </source>
</evidence>
<evidence type="ECO:0000256" key="4">
    <source>
        <dbReference type="ARBA" id="ARBA00022568"/>
    </source>
</evidence>
<dbReference type="PANTHER" id="PTHR10582:SF2">
    <property type="entry name" value="INACTIVE"/>
    <property type="match status" value="1"/>
</dbReference>
<keyword evidence="6" id="KW-0106">Calcium</keyword>
<dbReference type="Gene3D" id="1.25.40.20">
    <property type="entry name" value="Ankyrin repeat-containing domain"/>
    <property type="match status" value="1"/>
</dbReference>
<evidence type="ECO:0000256" key="6">
    <source>
        <dbReference type="ARBA" id="ARBA00022837"/>
    </source>
</evidence>
<dbReference type="InterPro" id="IPR024862">
    <property type="entry name" value="TRPV"/>
</dbReference>
<dbReference type="InterPro" id="IPR002110">
    <property type="entry name" value="Ankyrin_rpt"/>
</dbReference>
<evidence type="ECO:0000256" key="9">
    <source>
        <dbReference type="PROSITE-ProRule" id="PRU00023"/>
    </source>
</evidence>
<name>L1ILL8_GUITC</name>
<dbReference type="GO" id="GO:0098703">
    <property type="term" value="P:calcium ion import across plasma membrane"/>
    <property type="evidence" value="ECO:0007669"/>
    <property type="project" value="TreeGrafter"/>
</dbReference>
<keyword evidence="8" id="KW-0407">Ion channel</keyword>
<keyword evidence="11" id="KW-0472">Membrane</keyword>
<keyword evidence="10" id="KW-0175">Coiled coil</keyword>
<comment type="subcellular location">
    <subcellularLocation>
        <location evidence="1">Cell membrane</location>
        <topology evidence="1">Multi-pass membrane protein</topology>
    </subcellularLocation>
</comment>
<reference evidence="13" key="3">
    <citation type="submission" date="2015-06" db="UniProtKB">
        <authorList>
            <consortium name="EnsemblProtists"/>
        </authorList>
    </citation>
    <scope>IDENTIFICATION</scope>
</reference>
<proteinExistence type="predicted"/>
<feature type="transmembrane region" description="Helical" evidence="11">
    <location>
        <begin position="512"/>
        <end position="539"/>
    </location>
</feature>
<evidence type="ECO:0000256" key="5">
    <source>
        <dbReference type="ARBA" id="ARBA00022737"/>
    </source>
</evidence>
<reference evidence="12 14" key="1">
    <citation type="journal article" date="2012" name="Nature">
        <title>Algal genomes reveal evolutionary mosaicism and the fate of nucleomorphs.</title>
        <authorList>
            <consortium name="DOE Joint Genome Institute"/>
            <person name="Curtis B.A."/>
            <person name="Tanifuji G."/>
            <person name="Burki F."/>
            <person name="Gruber A."/>
            <person name="Irimia M."/>
            <person name="Maruyama S."/>
            <person name="Arias M.C."/>
            <person name="Ball S.G."/>
            <person name="Gile G.H."/>
            <person name="Hirakawa Y."/>
            <person name="Hopkins J.F."/>
            <person name="Kuo A."/>
            <person name="Rensing S.A."/>
            <person name="Schmutz J."/>
            <person name="Symeonidi A."/>
            <person name="Elias M."/>
            <person name="Eveleigh R.J."/>
            <person name="Herman E.K."/>
            <person name="Klute M.J."/>
            <person name="Nakayama T."/>
            <person name="Obornik M."/>
            <person name="Reyes-Prieto A."/>
            <person name="Armbrust E.V."/>
            <person name="Aves S.J."/>
            <person name="Beiko R.G."/>
            <person name="Coutinho P."/>
            <person name="Dacks J.B."/>
            <person name="Durnford D.G."/>
            <person name="Fast N.M."/>
            <person name="Green B.R."/>
            <person name="Grisdale C.J."/>
            <person name="Hempel F."/>
            <person name="Henrissat B."/>
            <person name="Hoppner M.P."/>
            <person name="Ishida K."/>
            <person name="Kim E."/>
            <person name="Koreny L."/>
            <person name="Kroth P.G."/>
            <person name="Liu Y."/>
            <person name="Malik S.B."/>
            <person name="Maier U.G."/>
            <person name="McRose D."/>
            <person name="Mock T."/>
            <person name="Neilson J.A."/>
            <person name="Onodera N.T."/>
            <person name="Poole A.M."/>
            <person name="Pritham E.J."/>
            <person name="Richards T.A."/>
            <person name="Rocap G."/>
            <person name="Roy S.W."/>
            <person name="Sarai C."/>
            <person name="Schaack S."/>
            <person name="Shirato S."/>
            <person name="Slamovits C.H."/>
            <person name="Spencer D.F."/>
            <person name="Suzuki S."/>
            <person name="Worden A.Z."/>
            <person name="Zauner S."/>
            <person name="Barry K."/>
            <person name="Bell C."/>
            <person name="Bharti A.K."/>
            <person name="Crow J.A."/>
            <person name="Grimwood J."/>
            <person name="Kramer R."/>
            <person name="Lindquist E."/>
            <person name="Lucas S."/>
            <person name="Salamov A."/>
            <person name="McFadden G.I."/>
            <person name="Lane C.E."/>
            <person name="Keeling P.J."/>
            <person name="Gray M.W."/>
            <person name="Grigoriev I.V."/>
            <person name="Archibald J.M."/>
        </authorList>
    </citation>
    <scope>NUCLEOTIDE SEQUENCE</scope>
    <source>
        <strain evidence="12 14">CCMP2712</strain>
    </source>
</reference>
<feature type="transmembrane region" description="Helical" evidence="11">
    <location>
        <begin position="349"/>
        <end position="369"/>
    </location>
</feature>
<gene>
    <name evidence="12" type="ORF">GUITHDRAFT_145554</name>
</gene>
<feature type="transmembrane region" description="Helical" evidence="11">
    <location>
        <begin position="450"/>
        <end position="468"/>
    </location>
</feature>
<dbReference type="PROSITE" id="PS50297">
    <property type="entry name" value="ANK_REP_REGION"/>
    <property type="match status" value="1"/>
</dbReference>
<dbReference type="STRING" id="905079.L1ILL8"/>
<keyword evidence="9" id="KW-0040">ANK repeat</keyword>
<dbReference type="Proteomes" id="UP000011087">
    <property type="component" value="Unassembled WGS sequence"/>
</dbReference>
<feature type="transmembrane region" description="Helical" evidence="11">
    <location>
        <begin position="560"/>
        <end position="578"/>
    </location>
</feature>
<keyword evidence="11" id="KW-0812">Transmembrane</keyword>
<evidence type="ECO:0000256" key="7">
    <source>
        <dbReference type="ARBA" id="ARBA00023065"/>
    </source>
</evidence>
<keyword evidence="4" id="KW-0109">Calcium transport</keyword>
<feature type="repeat" description="ANK" evidence="9">
    <location>
        <begin position="185"/>
        <end position="217"/>
    </location>
</feature>